<keyword evidence="5" id="KW-0539">Nucleus</keyword>
<evidence type="ECO:0000256" key="7">
    <source>
        <dbReference type="SAM" id="Coils"/>
    </source>
</evidence>
<keyword evidence="10" id="KW-1185">Reference proteome</keyword>
<feature type="region of interest" description="Disordered" evidence="8">
    <location>
        <begin position="336"/>
        <end position="398"/>
    </location>
</feature>
<gene>
    <name evidence="9" type="ORF">NP493_443g05031</name>
</gene>
<dbReference type="AlphaFoldDB" id="A0AAD9KZV2"/>
<evidence type="ECO:0000313" key="10">
    <source>
        <dbReference type="Proteomes" id="UP001209878"/>
    </source>
</evidence>
<comment type="function">
    <text evidence="6">Involved in nucleolar processing of pre-18S ribosomal RNA. Has a role in the nuclear export of 40S pre-ribosomal subunit to the cytoplasm.</text>
</comment>
<keyword evidence="7" id="KW-0175">Coiled coil</keyword>
<evidence type="ECO:0000256" key="6">
    <source>
        <dbReference type="ARBA" id="ARBA00024695"/>
    </source>
</evidence>
<evidence type="ECO:0000256" key="3">
    <source>
        <dbReference type="ARBA" id="ARBA00022517"/>
    </source>
</evidence>
<dbReference type="PANTHER" id="PTHR23183:SF0">
    <property type="entry name" value="NUCLEOLAR PROTEIN 14"/>
    <property type="match status" value="1"/>
</dbReference>
<comment type="caution">
    <text evidence="9">The sequence shown here is derived from an EMBL/GenBank/DDBJ whole genome shotgun (WGS) entry which is preliminary data.</text>
</comment>
<feature type="compositionally biased region" description="Acidic residues" evidence="8">
    <location>
        <begin position="336"/>
        <end position="369"/>
    </location>
</feature>
<dbReference type="Pfam" id="PF04147">
    <property type="entry name" value="Nop14"/>
    <property type="match status" value="1"/>
</dbReference>
<feature type="region of interest" description="Disordered" evidence="8">
    <location>
        <begin position="263"/>
        <end position="315"/>
    </location>
</feature>
<evidence type="ECO:0000256" key="1">
    <source>
        <dbReference type="ARBA" id="ARBA00004604"/>
    </source>
</evidence>
<dbReference type="GO" id="GO:0030692">
    <property type="term" value="C:Noc4p-Nop14p complex"/>
    <property type="evidence" value="ECO:0007669"/>
    <property type="project" value="TreeGrafter"/>
</dbReference>
<comment type="subcellular location">
    <subcellularLocation>
        <location evidence="1">Nucleus</location>
        <location evidence="1">Nucleolus</location>
    </subcellularLocation>
</comment>
<evidence type="ECO:0000256" key="8">
    <source>
        <dbReference type="SAM" id="MobiDB-lite"/>
    </source>
</evidence>
<evidence type="ECO:0000256" key="2">
    <source>
        <dbReference type="ARBA" id="ARBA00007466"/>
    </source>
</evidence>
<protein>
    <recommendedName>
        <fullName evidence="11">Nucleolar protein 14</fullName>
    </recommendedName>
</protein>
<sequence length="876" mass="100978">MVKTKKRGLSDKVAKAKSGQGGRTNPFEVKLNRQKHHVLGRKISKHDKGKPGVSRSRAINKRKETLLVEYQKRGKTNKLIDRRIGEVNCDLSAEDKMLQRFTLERKKHHEKSDLFKLNDDSDDLTHYGQSLSEIEKFDDPQESCSEDEETGGQIGAQLVGEEHFGGFLTRKAEVKTDGRVKSWKERMEEIIAQSKKLKYERQHEKEQTQEMTEKLDQEWKDVRLSMGISKRTKDTPEEYKRADDYDIAVRELQFEIKAKATDRLKTEEEIAKDEMERLDKLEADRLRRMRGVTEEEEDRKTSKHQSVEDLDDGFQLEGDTERFHLSYKDGVMLSADDDKEAESEAESSGEDDGDNDDEDDDDTDGDCDDAMERTSDLESEDEEEEETKEEKKKTKKKVSFNTTVEELGGEKALPAMNPEQFKAMLLKKKVIMEEARKELPYTFKAPASLGELCALLCGHSETDQLTIIDRLRKCHHPSLAEGNKQKMEELFDHLVHYYGMLGLQEPPALRLMDRLVKPLYELVQLSPLAAGQSMLGIIKSMQQEFNAYCEQHKGRGQTPTLDVLMTLKLVSLLFPTSDYKHPVVTPTLLFMSQLLTQCCVTSLLEVSTGLFVCTLFLEYVCLSKRFVPEVINFLSGLLFLASRKDPKKIEAVIAPFRPVGKTTDLLELSGSNCRNVKVAPMKLSVIFSNKEDAVKCLQSDGMKVCCVWQSLKLVERLSDLYVELAACAEMFAPIRHRCECLPVDSYPDVVKKLHKHVLERMEAMRQLPRRPLAVEKERPQPLKMFEPEILDSFDGKKTRGGTKEFNEKQRLIHKYKREFKGAVREIRKDNEFLAREKIKEQIERDEERKRKVKRLYHLLSEQEGDYKALKRTKSKM</sequence>
<dbReference type="EMBL" id="JAODUO010000443">
    <property type="protein sequence ID" value="KAK2180441.1"/>
    <property type="molecule type" value="Genomic_DNA"/>
</dbReference>
<dbReference type="GO" id="GO:0032040">
    <property type="term" value="C:small-subunit processome"/>
    <property type="evidence" value="ECO:0007669"/>
    <property type="project" value="InterPro"/>
</dbReference>
<evidence type="ECO:0008006" key="11">
    <source>
        <dbReference type="Google" id="ProtNLM"/>
    </source>
</evidence>
<dbReference type="PANTHER" id="PTHR23183">
    <property type="entry name" value="NOP14"/>
    <property type="match status" value="1"/>
</dbReference>
<evidence type="ECO:0000256" key="4">
    <source>
        <dbReference type="ARBA" id="ARBA00022552"/>
    </source>
</evidence>
<name>A0AAD9KZV2_RIDPI</name>
<comment type="similarity">
    <text evidence="2">Belongs to the NOP14 family.</text>
</comment>
<feature type="region of interest" description="Disordered" evidence="8">
    <location>
        <begin position="1"/>
        <end position="59"/>
    </location>
</feature>
<evidence type="ECO:0000313" key="9">
    <source>
        <dbReference type="EMBL" id="KAK2180441.1"/>
    </source>
</evidence>
<organism evidence="9 10">
    <name type="scientific">Ridgeia piscesae</name>
    <name type="common">Tubeworm</name>
    <dbReference type="NCBI Taxonomy" id="27915"/>
    <lineage>
        <taxon>Eukaryota</taxon>
        <taxon>Metazoa</taxon>
        <taxon>Spiralia</taxon>
        <taxon>Lophotrochozoa</taxon>
        <taxon>Annelida</taxon>
        <taxon>Polychaeta</taxon>
        <taxon>Sedentaria</taxon>
        <taxon>Canalipalpata</taxon>
        <taxon>Sabellida</taxon>
        <taxon>Siboglinidae</taxon>
        <taxon>Ridgeia</taxon>
    </lineage>
</organism>
<proteinExistence type="inferred from homology"/>
<feature type="compositionally biased region" description="Basic residues" evidence="8">
    <location>
        <begin position="32"/>
        <end position="48"/>
    </location>
</feature>
<keyword evidence="4" id="KW-0698">rRNA processing</keyword>
<reference evidence="9" key="1">
    <citation type="journal article" date="2023" name="Mol. Biol. Evol.">
        <title>Third-Generation Sequencing Reveals the Adaptive Role of the Epigenome in Three Deep-Sea Polychaetes.</title>
        <authorList>
            <person name="Perez M."/>
            <person name="Aroh O."/>
            <person name="Sun Y."/>
            <person name="Lan Y."/>
            <person name="Juniper S.K."/>
            <person name="Young C.R."/>
            <person name="Angers B."/>
            <person name="Qian P.Y."/>
        </authorList>
    </citation>
    <scope>NUCLEOTIDE SEQUENCE</scope>
    <source>
        <strain evidence="9">R07B-5</strain>
    </source>
</reference>
<keyword evidence="3" id="KW-0690">Ribosome biogenesis</keyword>
<dbReference type="Proteomes" id="UP001209878">
    <property type="component" value="Unassembled WGS sequence"/>
</dbReference>
<feature type="compositionally biased region" description="Basic and acidic residues" evidence="8">
    <location>
        <begin position="263"/>
        <end position="286"/>
    </location>
</feature>
<accession>A0AAD9KZV2</accession>
<evidence type="ECO:0000256" key="5">
    <source>
        <dbReference type="ARBA" id="ARBA00023242"/>
    </source>
</evidence>
<dbReference type="InterPro" id="IPR007276">
    <property type="entry name" value="Nop14"/>
</dbReference>
<feature type="compositionally biased region" description="Acidic residues" evidence="8">
    <location>
        <begin position="377"/>
        <end position="387"/>
    </location>
</feature>
<feature type="coiled-coil region" evidence="7">
    <location>
        <begin position="835"/>
        <end position="862"/>
    </location>
</feature>
<dbReference type="GO" id="GO:0030490">
    <property type="term" value="P:maturation of SSU-rRNA"/>
    <property type="evidence" value="ECO:0007669"/>
    <property type="project" value="TreeGrafter"/>
</dbReference>